<evidence type="ECO:0000256" key="3">
    <source>
        <dbReference type="ARBA" id="ARBA00022989"/>
    </source>
</evidence>
<gene>
    <name evidence="8" type="ORF">UCDDS831_g07868</name>
</gene>
<sequence length="350" mass="37994">MSSPASPHRLDSQDADNGIATHSDPPSPPHLHLPHAPSRQVRVDAHDVQKQLDIEDMDHKSGASSPVADGSESGSTIERRIISFEKNDPEDPTQWPTKKKMLPLISTIACVMNSTVSSSLAAGAADQISAYFGITNQAQLVLPTSIFLVGYVVGPLLFGPLSEWCGRKRVMVGAFAVFTVFSLACALADSFAALVVFRLLVGIPGSCAISVTGGIIADIYNDPTSRGRAMALFMATTTFGPLIGPVASGYLSVISWRWAFWLGLIIAGAAWVPLLATPETYAPVILARRAKRLRKESGDQENVFAPIELEPRDWRHVATVVLTRPIRMMLFEWIVLFSCLYLAFVTTNVY</sequence>
<dbReference type="InterPro" id="IPR036259">
    <property type="entry name" value="MFS_trans_sf"/>
</dbReference>
<feature type="transmembrane region" description="Helical" evidence="6">
    <location>
        <begin position="232"/>
        <end position="252"/>
    </location>
</feature>
<comment type="caution">
    <text evidence="8">The sequence shown here is derived from an EMBL/GenBank/DDBJ whole genome shotgun (WGS) entry which is preliminary data.</text>
</comment>
<dbReference type="AlphaFoldDB" id="A0A0G2DW28"/>
<feature type="transmembrane region" description="Helical" evidence="6">
    <location>
        <begin position="199"/>
        <end position="220"/>
    </location>
</feature>
<evidence type="ECO:0000259" key="7">
    <source>
        <dbReference type="PROSITE" id="PS50850"/>
    </source>
</evidence>
<dbReference type="EMBL" id="LAQI01000202">
    <property type="protein sequence ID" value="KKY15142.1"/>
    <property type="molecule type" value="Genomic_DNA"/>
</dbReference>
<accession>A0A0G2DW28</accession>
<name>A0A0G2DW28_9PEZI</name>
<feature type="transmembrane region" description="Helical" evidence="6">
    <location>
        <begin position="330"/>
        <end position="349"/>
    </location>
</feature>
<evidence type="ECO:0000313" key="8">
    <source>
        <dbReference type="EMBL" id="KKY15142.1"/>
    </source>
</evidence>
<dbReference type="InterPro" id="IPR011701">
    <property type="entry name" value="MFS"/>
</dbReference>
<proteinExistence type="predicted"/>
<protein>
    <submittedName>
        <fullName evidence="8">Putative polyamine transporter 3</fullName>
    </submittedName>
</protein>
<dbReference type="Gene3D" id="1.20.1720.10">
    <property type="entry name" value="Multidrug resistance protein D"/>
    <property type="match status" value="1"/>
</dbReference>
<organism evidence="8 9">
    <name type="scientific">Diplodia seriata</name>
    <dbReference type="NCBI Taxonomy" id="420778"/>
    <lineage>
        <taxon>Eukaryota</taxon>
        <taxon>Fungi</taxon>
        <taxon>Dikarya</taxon>
        <taxon>Ascomycota</taxon>
        <taxon>Pezizomycotina</taxon>
        <taxon>Dothideomycetes</taxon>
        <taxon>Dothideomycetes incertae sedis</taxon>
        <taxon>Botryosphaeriales</taxon>
        <taxon>Botryosphaeriaceae</taxon>
        <taxon>Diplodia</taxon>
    </lineage>
</organism>
<evidence type="ECO:0000256" key="1">
    <source>
        <dbReference type="ARBA" id="ARBA00004141"/>
    </source>
</evidence>
<feature type="compositionally biased region" description="Basic and acidic residues" evidence="5">
    <location>
        <begin position="41"/>
        <end position="61"/>
    </location>
</feature>
<evidence type="ECO:0000256" key="2">
    <source>
        <dbReference type="ARBA" id="ARBA00022692"/>
    </source>
</evidence>
<dbReference type="Proteomes" id="UP000034182">
    <property type="component" value="Unassembled WGS sequence"/>
</dbReference>
<feature type="transmembrane region" description="Helical" evidence="6">
    <location>
        <begin position="258"/>
        <end position="286"/>
    </location>
</feature>
<evidence type="ECO:0000313" key="9">
    <source>
        <dbReference type="Proteomes" id="UP000034182"/>
    </source>
</evidence>
<dbReference type="PANTHER" id="PTHR23502">
    <property type="entry name" value="MAJOR FACILITATOR SUPERFAMILY"/>
    <property type="match status" value="1"/>
</dbReference>
<dbReference type="GO" id="GO:0005886">
    <property type="term" value="C:plasma membrane"/>
    <property type="evidence" value="ECO:0007669"/>
    <property type="project" value="TreeGrafter"/>
</dbReference>
<feature type="domain" description="Major facilitator superfamily (MFS) profile" evidence="7">
    <location>
        <begin position="102"/>
        <end position="350"/>
    </location>
</feature>
<dbReference type="SUPFAM" id="SSF103473">
    <property type="entry name" value="MFS general substrate transporter"/>
    <property type="match status" value="1"/>
</dbReference>
<reference evidence="8 9" key="1">
    <citation type="submission" date="2015-03" db="EMBL/GenBank/DDBJ databases">
        <authorList>
            <person name="Morales-Cruz A."/>
            <person name="Amrine K.C."/>
            <person name="Cantu D."/>
        </authorList>
    </citation>
    <scope>NUCLEOTIDE SEQUENCE [LARGE SCALE GENOMIC DNA]</scope>
    <source>
        <strain evidence="8">DS831</strain>
    </source>
</reference>
<comment type="subcellular location">
    <subcellularLocation>
        <location evidence="1">Membrane</location>
        <topology evidence="1">Multi-pass membrane protein</topology>
    </subcellularLocation>
</comment>
<dbReference type="InterPro" id="IPR020846">
    <property type="entry name" value="MFS_dom"/>
</dbReference>
<dbReference type="PANTHER" id="PTHR23502:SF74">
    <property type="entry name" value="MAJOR FACILITATOR SUPERFAMILY (MFS) PROFILE DOMAIN-CONTAINING PROTEIN"/>
    <property type="match status" value="1"/>
</dbReference>
<feature type="region of interest" description="Disordered" evidence="5">
    <location>
        <begin position="1"/>
        <end position="76"/>
    </location>
</feature>
<dbReference type="GO" id="GO:0022857">
    <property type="term" value="F:transmembrane transporter activity"/>
    <property type="evidence" value="ECO:0007669"/>
    <property type="project" value="InterPro"/>
</dbReference>
<keyword evidence="4 6" id="KW-0472">Membrane</keyword>
<keyword evidence="2 6" id="KW-0812">Transmembrane</keyword>
<evidence type="ECO:0000256" key="6">
    <source>
        <dbReference type="SAM" id="Phobius"/>
    </source>
</evidence>
<feature type="transmembrane region" description="Helical" evidence="6">
    <location>
        <begin position="170"/>
        <end position="193"/>
    </location>
</feature>
<dbReference type="Pfam" id="PF07690">
    <property type="entry name" value="MFS_1"/>
    <property type="match status" value="1"/>
</dbReference>
<reference evidence="8 9" key="2">
    <citation type="submission" date="2015-05" db="EMBL/GenBank/DDBJ databases">
        <title>Distinctive expansion of gene families associated with plant cell wall degradation and secondary metabolism in the genomes of grapevine trunk pathogens.</title>
        <authorList>
            <person name="Lawrence D.P."/>
            <person name="Travadon R."/>
            <person name="Rolshausen P.E."/>
            <person name="Baumgartner K."/>
        </authorList>
    </citation>
    <scope>NUCLEOTIDE SEQUENCE [LARGE SCALE GENOMIC DNA]</scope>
    <source>
        <strain evidence="8">DS831</strain>
    </source>
</reference>
<feature type="transmembrane region" description="Helical" evidence="6">
    <location>
        <begin position="137"/>
        <end position="158"/>
    </location>
</feature>
<dbReference type="PROSITE" id="PS50850">
    <property type="entry name" value="MFS"/>
    <property type="match status" value="1"/>
</dbReference>
<evidence type="ECO:0000256" key="5">
    <source>
        <dbReference type="SAM" id="MobiDB-lite"/>
    </source>
</evidence>
<keyword evidence="3 6" id="KW-1133">Transmembrane helix</keyword>
<evidence type="ECO:0000256" key="4">
    <source>
        <dbReference type="ARBA" id="ARBA00023136"/>
    </source>
</evidence>